<sequence>MCEKEENCQHGSALRIEGLHGELRQEFVLPPPATSSRRRRLWELGQHALCPVIGVCMPMPALRRLADKVMGGQVQADDYELHCGVISESRQRGKVAEALQKELDRRYTLSLQATAKLKSSEALAQWWQEAQNGSRELAGSFWAVLTHARCDDALEHKVLGQVHMLQHQIGVGARVDQGRFEALLQENSVLSRELAQAQQRHAKQAAAQARQQETQEAMLMRSRAELISCRSVLAQTLEQLQALQAEIEQPALRQARERRQQQMAQRLETLEPALQAAQREARQQALRADAAEAALQLLREQVPAAEEAAGPQARPDPMLQQRAVLCVGGRPASVPIYQRVIEQTGGRFLHHDGGEEDNPARLDATLAAADLVICQTGCVSHNAYWRVKDHCKRTGKQCVFVETPSMSALKKALTEVCAIHGKAVADSD</sequence>
<proteinExistence type="inferred from homology"/>
<evidence type="ECO:0008006" key="5">
    <source>
        <dbReference type="Google" id="ProtNLM"/>
    </source>
</evidence>
<protein>
    <recommendedName>
        <fullName evidence="5">DUF2325 domain-containing protein</fullName>
    </recommendedName>
</protein>
<organism evidence="3 4">
    <name type="scientific">Roseateles oligotrophus</name>
    <dbReference type="NCBI Taxonomy" id="1769250"/>
    <lineage>
        <taxon>Bacteria</taxon>
        <taxon>Pseudomonadati</taxon>
        <taxon>Pseudomonadota</taxon>
        <taxon>Betaproteobacteria</taxon>
        <taxon>Burkholderiales</taxon>
        <taxon>Sphaerotilaceae</taxon>
        <taxon>Roseateles</taxon>
    </lineage>
</organism>
<comment type="caution">
    <text evidence="3">The sequence shown here is derived from an EMBL/GenBank/DDBJ whole genome shotgun (WGS) entry which is preliminary data.</text>
</comment>
<name>A0A840L951_9BURK</name>
<accession>A0A840L951</accession>
<evidence type="ECO:0000313" key="3">
    <source>
        <dbReference type="EMBL" id="MBB4843285.1"/>
    </source>
</evidence>
<feature type="coiled-coil region" evidence="2">
    <location>
        <begin position="180"/>
        <end position="215"/>
    </location>
</feature>
<evidence type="ECO:0000256" key="1">
    <source>
        <dbReference type="ARBA" id="ARBA00007189"/>
    </source>
</evidence>
<dbReference type="EMBL" id="JACHLP010000003">
    <property type="protein sequence ID" value="MBB4843285.1"/>
    <property type="molecule type" value="Genomic_DNA"/>
</dbReference>
<evidence type="ECO:0000313" key="4">
    <source>
        <dbReference type="Proteomes" id="UP000562027"/>
    </source>
</evidence>
<keyword evidence="2" id="KW-0175">Coiled coil</keyword>
<dbReference type="RefSeq" id="WP_184298397.1">
    <property type="nucleotide sequence ID" value="NZ_JACHLP010000003.1"/>
</dbReference>
<dbReference type="AlphaFoldDB" id="A0A840L951"/>
<gene>
    <name evidence="3" type="ORF">HNP55_001804</name>
</gene>
<dbReference type="Pfam" id="PF10087">
    <property type="entry name" value="DUF2325"/>
    <property type="match status" value="1"/>
</dbReference>
<dbReference type="InterPro" id="IPR016772">
    <property type="entry name" value="UCP020408"/>
</dbReference>
<comment type="similarity">
    <text evidence="1">Belongs to the UPF0751 family.</text>
</comment>
<keyword evidence="4" id="KW-1185">Reference proteome</keyword>
<reference evidence="3 4" key="1">
    <citation type="submission" date="2020-08" db="EMBL/GenBank/DDBJ databases">
        <title>Functional genomics of gut bacteria from endangered species of beetles.</title>
        <authorList>
            <person name="Carlos-Shanley C."/>
        </authorList>
    </citation>
    <scope>NUCLEOTIDE SEQUENCE [LARGE SCALE GENOMIC DNA]</scope>
    <source>
        <strain evidence="3 4">S00239</strain>
    </source>
</reference>
<evidence type="ECO:0000256" key="2">
    <source>
        <dbReference type="SAM" id="Coils"/>
    </source>
</evidence>
<dbReference type="Proteomes" id="UP000562027">
    <property type="component" value="Unassembled WGS sequence"/>
</dbReference>
<feature type="coiled-coil region" evidence="2">
    <location>
        <begin position="274"/>
        <end position="308"/>
    </location>
</feature>